<feature type="transmembrane region" description="Helical" evidence="1">
    <location>
        <begin position="12"/>
        <end position="32"/>
    </location>
</feature>
<reference evidence="2" key="1">
    <citation type="submission" date="2009-05" db="EMBL/GenBank/DDBJ databases">
        <authorList>
            <person name="Harkins D.M."/>
            <person name="DeShazer D."/>
            <person name="Woods D.E."/>
            <person name="Brinkac L.M."/>
            <person name="Brown K.A."/>
            <person name="Hung G.C."/>
            <person name="Tuanyok A."/>
            <person name="Zhang B."/>
            <person name="Nierman W.C."/>
        </authorList>
    </citation>
    <scope>NUCLEOTIDE SEQUENCE [LARGE SCALE GENOMIC DNA]</scope>
    <source>
        <strain evidence="2">1710a</strain>
    </source>
</reference>
<gene>
    <name evidence="2" type="ORF">BURPS1710A_A2921</name>
</gene>
<keyword evidence="1" id="KW-1133">Transmembrane helix</keyword>
<proteinExistence type="predicted"/>
<sequence length="65" mass="6794">MTLARGGAAPRVPLFVRAGGVCIVLLAARGAAHARAYAMGDGRWRAAETIRIAKPSARSFRAACQ</sequence>
<dbReference type="HOGENOM" id="CLU_2841328_0_0_4"/>
<protein>
    <submittedName>
        <fullName evidence="2">Uncharacterized protein</fullName>
    </submittedName>
</protein>
<keyword evidence="1" id="KW-0472">Membrane</keyword>
<evidence type="ECO:0000313" key="2">
    <source>
        <dbReference type="EMBL" id="EET04484.1"/>
    </source>
</evidence>
<dbReference type="RefSeq" id="WP_004529842.1">
    <property type="nucleotide sequence ID" value="NZ_CM000833.1"/>
</dbReference>
<dbReference type="Proteomes" id="UP000001812">
    <property type="component" value="Chromosome II"/>
</dbReference>
<accession>A0A0E1VWG1</accession>
<dbReference type="AlphaFoldDB" id="A0A0E1VWG1"/>
<organism evidence="2">
    <name type="scientific">Burkholderia pseudomallei 1710a</name>
    <dbReference type="NCBI Taxonomy" id="320371"/>
    <lineage>
        <taxon>Bacteria</taxon>
        <taxon>Pseudomonadati</taxon>
        <taxon>Pseudomonadota</taxon>
        <taxon>Betaproteobacteria</taxon>
        <taxon>Burkholderiales</taxon>
        <taxon>Burkholderiaceae</taxon>
        <taxon>Burkholderia</taxon>
        <taxon>pseudomallei group</taxon>
    </lineage>
</organism>
<keyword evidence="1" id="KW-0812">Transmembrane</keyword>
<dbReference type="EMBL" id="CM000833">
    <property type="protein sequence ID" value="EET04484.1"/>
    <property type="molecule type" value="Genomic_DNA"/>
</dbReference>
<name>A0A0E1VWG1_BURPE</name>
<evidence type="ECO:0000256" key="1">
    <source>
        <dbReference type="SAM" id="Phobius"/>
    </source>
</evidence>